<protein>
    <recommendedName>
        <fullName evidence="3">DUF3168 domain-containing protein</fullName>
    </recommendedName>
</protein>
<dbReference type="AlphaFoldDB" id="A0A4R5KMU9"/>
<sequence>MTLNATQLYVKGLLDGLTLPIAELGTLEAHVSYPNPLDQVTPLCFIWGAMGDEKRHTMPRAQPGNLSTGGFKDTAYDIDLWIFHAELADDPNADSLFPVVIDAVRKVLRNTQLMAQLTDSVTGEKSTIKKIGENIKIDYMPARALEDQRMLQYECRMIVSVVEAIQA</sequence>
<organism evidence="1 2">
    <name type="scientific">Arthrobacter terricola</name>
    <dbReference type="NCBI Taxonomy" id="2547396"/>
    <lineage>
        <taxon>Bacteria</taxon>
        <taxon>Bacillati</taxon>
        <taxon>Actinomycetota</taxon>
        <taxon>Actinomycetes</taxon>
        <taxon>Micrococcales</taxon>
        <taxon>Micrococcaceae</taxon>
        <taxon>Arthrobacter</taxon>
    </lineage>
</organism>
<dbReference type="Proteomes" id="UP000295511">
    <property type="component" value="Unassembled WGS sequence"/>
</dbReference>
<dbReference type="RefSeq" id="WP_133203905.1">
    <property type="nucleotide sequence ID" value="NZ_SMRU01000009.1"/>
</dbReference>
<accession>A0A4R5KMU9</accession>
<evidence type="ECO:0000313" key="2">
    <source>
        <dbReference type="Proteomes" id="UP000295511"/>
    </source>
</evidence>
<evidence type="ECO:0000313" key="1">
    <source>
        <dbReference type="EMBL" id="TDF96856.1"/>
    </source>
</evidence>
<evidence type="ECO:0008006" key="3">
    <source>
        <dbReference type="Google" id="ProtNLM"/>
    </source>
</evidence>
<proteinExistence type="predicted"/>
<name>A0A4R5KMU9_9MICC</name>
<gene>
    <name evidence="1" type="ORF">E1809_09030</name>
</gene>
<keyword evidence="2" id="KW-1185">Reference proteome</keyword>
<comment type="caution">
    <text evidence="1">The sequence shown here is derived from an EMBL/GenBank/DDBJ whole genome shotgun (WGS) entry which is preliminary data.</text>
</comment>
<dbReference type="EMBL" id="SMRU01000009">
    <property type="protein sequence ID" value="TDF96856.1"/>
    <property type="molecule type" value="Genomic_DNA"/>
</dbReference>
<reference evidence="1 2" key="1">
    <citation type="submission" date="2019-03" db="EMBL/GenBank/DDBJ databases">
        <title>Whole genome sequence of Arthrobacter sp JH1-1.</title>
        <authorList>
            <person name="Trinh H.N."/>
        </authorList>
    </citation>
    <scope>NUCLEOTIDE SEQUENCE [LARGE SCALE GENOMIC DNA]</scope>
    <source>
        <strain evidence="1 2">JH1-1</strain>
    </source>
</reference>